<dbReference type="SUPFAM" id="SSF52980">
    <property type="entry name" value="Restriction endonuclease-like"/>
    <property type="match status" value="1"/>
</dbReference>
<reference evidence="17" key="1">
    <citation type="submission" date="2020-05" db="EMBL/GenBank/DDBJ databases">
        <authorList>
            <person name="Chiriac C."/>
            <person name="Salcher M."/>
            <person name="Ghai R."/>
            <person name="Kavagutti S V."/>
        </authorList>
    </citation>
    <scope>NUCLEOTIDE SEQUENCE</scope>
</reference>
<dbReference type="Pfam" id="PF12705">
    <property type="entry name" value="PDDEXK_1"/>
    <property type="match status" value="1"/>
</dbReference>
<dbReference type="PANTHER" id="PTHR11070">
    <property type="entry name" value="UVRD / RECB / PCRA DNA HELICASE FAMILY MEMBER"/>
    <property type="match status" value="1"/>
</dbReference>
<dbReference type="Gene3D" id="3.40.50.300">
    <property type="entry name" value="P-loop containing nucleotide triphosphate hydrolases"/>
    <property type="match status" value="4"/>
</dbReference>
<evidence type="ECO:0000256" key="7">
    <source>
        <dbReference type="ARBA" id="ARBA00022840"/>
    </source>
</evidence>
<dbReference type="InterPro" id="IPR011604">
    <property type="entry name" value="PDDEXK-like_dom_sf"/>
</dbReference>
<evidence type="ECO:0000259" key="15">
    <source>
        <dbReference type="PROSITE" id="PS51198"/>
    </source>
</evidence>
<dbReference type="GO" id="GO:0003677">
    <property type="term" value="F:DNA binding"/>
    <property type="evidence" value="ECO:0007669"/>
    <property type="project" value="UniProtKB-KW"/>
</dbReference>
<name>A0A6J6D7H9_9ZZZZ</name>
<dbReference type="PROSITE" id="PS51217">
    <property type="entry name" value="UVRD_HELICASE_CTER"/>
    <property type="match status" value="1"/>
</dbReference>
<keyword evidence="10" id="KW-0413">Isomerase</keyword>
<dbReference type="Gene3D" id="1.10.486.10">
    <property type="entry name" value="PCRA, domain 4"/>
    <property type="match status" value="1"/>
</dbReference>
<dbReference type="AlphaFoldDB" id="A0A6J6D7H9"/>
<dbReference type="InterPro" id="IPR014017">
    <property type="entry name" value="DNA_helicase_UvrD-like_C"/>
</dbReference>
<dbReference type="InterPro" id="IPR027417">
    <property type="entry name" value="P-loop_NTPase"/>
</dbReference>
<evidence type="ECO:0000256" key="3">
    <source>
        <dbReference type="ARBA" id="ARBA00022763"/>
    </source>
</evidence>
<dbReference type="GO" id="GO:0043138">
    <property type="term" value="F:3'-5' DNA helicase activity"/>
    <property type="evidence" value="ECO:0007669"/>
    <property type="project" value="UniProtKB-EC"/>
</dbReference>
<dbReference type="Pfam" id="PF00580">
    <property type="entry name" value="UvrD-helicase"/>
    <property type="match status" value="1"/>
</dbReference>
<keyword evidence="5" id="KW-0347">Helicase</keyword>
<evidence type="ECO:0000256" key="8">
    <source>
        <dbReference type="ARBA" id="ARBA00023125"/>
    </source>
</evidence>
<evidence type="ECO:0000256" key="9">
    <source>
        <dbReference type="ARBA" id="ARBA00023204"/>
    </source>
</evidence>
<keyword evidence="4" id="KW-0378">Hydrolase</keyword>
<dbReference type="SUPFAM" id="SSF52540">
    <property type="entry name" value="P-loop containing nucleoside triphosphate hydrolases"/>
    <property type="match status" value="1"/>
</dbReference>
<dbReference type="PANTHER" id="PTHR11070:SF2">
    <property type="entry name" value="ATP-DEPENDENT DNA HELICASE SRS2"/>
    <property type="match status" value="1"/>
</dbReference>
<dbReference type="EMBL" id="CAEZSR010000049">
    <property type="protein sequence ID" value="CAB4558233.1"/>
    <property type="molecule type" value="Genomic_DNA"/>
</dbReference>
<evidence type="ECO:0000256" key="1">
    <source>
        <dbReference type="ARBA" id="ARBA00022722"/>
    </source>
</evidence>
<evidence type="ECO:0000256" key="6">
    <source>
        <dbReference type="ARBA" id="ARBA00022839"/>
    </source>
</evidence>
<evidence type="ECO:0000256" key="14">
    <source>
        <dbReference type="SAM" id="MobiDB-lite"/>
    </source>
</evidence>
<keyword evidence="9" id="KW-0234">DNA repair</keyword>
<keyword evidence="6" id="KW-0269">Exonuclease</keyword>
<feature type="domain" description="UvrD-like helicase ATP-binding" evidence="15">
    <location>
        <begin position="14"/>
        <end position="414"/>
    </location>
</feature>
<accession>A0A6J6D7H9</accession>
<dbReference type="PROSITE" id="PS51198">
    <property type="entry name" value="UVRD_HELICASE_ATP_BIND"/>
    <property type="match status" value="1"/>
</dbReference>
<feature type="compositionally biased region" description="Low complexity" evidence="14">
    <location>
        <begin position="899"/>
        <end position="909"/>
    </location>
</feature>
<protein>
    <recommendedName>
        <fullName evidence="12">DNA 3'-5' helicase</fullName>
        <ecNumber evidence="12">5.6.2.4</ecNumber>
    </recommendedName>
</protein>
<feature type="domain" description="UvrD-like helicase C-terminal" evidence="16">
    <location>
        <begin position="433"/>
        <end position="706"/>
    </location>
</feature>
<comment type="catalytic activity">
    <reaction evidence="13">
        <text>ATP + H2O = ADP + phosphate + H(+)</text>
        <dbReference type="Rhea" id="RHEA:13065"/>
        <dbReference type="ChEBI" id="CHEBI:15377"/>
        <dbReference type="ChEBI" id="CHEBI:15378"/>
        <dbReference type="ChEBI" id="CHEBI:30616"/>
        <dbReference type="ChEBI" id="CHEBI:43474"/>
        <dbReference type="ChEBI" id="CHEBI:456216"/>
        <dbReference type="EC" id="5.6.2.4"/>
    </reaction>
</comment>
<dbReference type="InterPro" id="IPR000212">
    <property type="entry name" value="DNA_helicase_UvrD/REP"/>
</dbReference>
<evidence type="ECO:0000313" key="17">
    <source>
        <dbReference type="EMBL" id="CAB4558233.1"/>
    </source>
</evidence>
<evidence type="ECO:0000256" key="13">
    <source>
        <dbReference type="ARBA" id="ARBA00048988"/>
    </source>
</evidence>
<dbReference type="GO" id="GO:0004527">
    <property type="term" value="F:exonuclease activity"/>
    <property type="evidence" value="ECO:0007669"/>
    <property type="project" value="UniProtKB-KW"/>
</dbReference>
<sequence>MSIAQLDLFATPELPDQPARDDAIGLTDTSFVVAAGAGAGKTETLIRRLERVLDGGDPGRIVAITFTERAARDLVDKLRRKLPPAKVPAVEHMTVGTIHSFCLGILRRFPLEAGLPPVFATQDELVSGTDLRDRTLRIRHRMFDLVAELDDPAVREAVDVIVAENGVGHVDTLVALVDQQWDRFDEVVLSPPPPWRDACRQALDPVREAAHDPDVPLKLRDAIADLVPQIDACLAATTMVDALAALPAASFRNLGGTAAKPTRDEVKEHLASVKAILHDHAVRHVLQLVVPLVLDDAHDRYRSGRLSFDDILVLTRRLLTRNPTIRRRLRAEIDHLCVDEFQDTDAVQYDIVQALTAPPTEDDPPSTATPVLFAVGDPKQSIYGFREADVGLFAQLHELPHLTARQLTTNFRSRPVLLHWINALFRDWFDADAADGQVPFAPLDHHVPDAPATVTVVGGAIDAPAEHVGRAQARDLARMIHAAHGSWTVRHDGGERPARYTDIAVLVRTRADLTHLEPALRRAGIPYVVEGGALLYDTREVRDLLRVLHAVNDTASPIRVVTALRTSVLALSDVELVAHRRAGGTWTLYGPDDRTGHPAVLDAITALRGWAEARHRTPVPQLLDEIARRSATRAASLVDGAATTTWRRLRLVLDEARWWYEQTGGSLGEYLAWVALRVDNDDRSNVTTDETDEDAVHVLTIHAAKGLEFPVVMVAGLGRKRASGDHVRAAFTTDTDGARAVEVKFGRLATRGWRATKDDTADRLESARLAYVACTRAMDHLVVCLHHGRKVGQNTAAEMTPYLPPTDELPDLAPAPVVEPPAVVELDGRVDRPPARGTEWRVRSSWSATQLRHRDDDAPVAVPVAARAAAPSDGSTAPDGHPTGAGSDATTEADETGLTDEAAAAAAADESVHSKPPRPFGALPDQIGRYGTRIGRAVHGAVQVLPFHDPLPLVAGLAAQQCRAEEVPDRLVPYVELLIRSIATSEAFDRMRRAATSGTVRREMYVGAEVDGEGVYGIVDAVWREDGRFVVVDFKTDHQLETPAVLAERYRPQLSAYAAALRSATGLDVAETLLCVARPDGSPALTVPIVV</sequence>
<keyword evidence="8" id="KW-0238">DNA-binding</keyword>
<keyword evidence="3" id="KW-0227">DNA damage</keyword>
<feature type="compositionally biased region" description="Low complexity" evidence="14">
    <location>
        <begin position="859"/>
        <end position="871"/>
    </location>
</feature>
<gene>
    <name evidence="17" type="ORF">UFOPK1493_01570</name>
</gene>
<dbReference type="InterPro" id="IPR014016">
    <property type="entry name" value="UvrD-like_ATP-bd"/>
</dbReference>
<feature type="compositionally biased region" description="Basic and acidic residues" evidence="14">
    <location>
        <begin position="828"/>
        <end position="842"/>
    </location>
</feature>
<dbReference type="Pfam" id="PF13361">
    <property type="entry name" value="UvrD_C"/>
    <property type="match status" value="2"/>
</dbReference>
<keyword evidence="7" id="KW-0067">ATP-binding</keyword>
<dbReference type="EC" id="5.6.2.4" evidence="12"/>
<evidence type="ECO:0000256" key="4">
    <source>
        <dbReference type="ARBA" id="ARBA00022801"/>
    </source>
</evidence>
<dbReference type="GO" id="GO:0000725">
    <property type="term" value="P:recombinational repair"/>
    <property type="evidence" value="ECO:0007669"/>
    <property type="project" value="TreeGrafter"/>
</dbReference>
<dbReference type="Gene3D" id="3.90.320.10">
    <property type="match status" value="1"/>
</dbReference>
<comment type="catalytic activity">
    <reaction evidence="11">
        <text>Couples ATP hydrolysis with the unwinding of duplex DNA by translocating in the 3'-5' direction.</text>
        <dbReference type="EC" id="5.6.2.4"/>
    </reaction>
</comment>
<organism evidence="17">
    <name type="scientific">freshwater metagenome</name>
    <dbReference type="NCBI Taxonomy" id="449393"/>
    <lineage>
        <taxon>unclassified sequences</taxon>
        <taxon>metagenomes</taxon>
        <taxon>ecological metagenomes</taxon>
    </lineage>
</organism>
<evidence type="ECO:0000256" key="5">
    <source>
        <dbReference type="ARBA" id="ARBA00022806"/>
    </source>
</evidence>
<dbReference type="GO" id="GO:0005524">
    <property type="term" value="F:ATP binding"/>
    <property type="evidence" value="ECO:0007669"/>
    <property type="project" value="UniProtKB-KW"/>
</dbReference>
<evidence type="ECO:0000256" key="11">
    <source>
        <dbReference type="ARBA" id="ARBA00034617"/>
    </source>
</evidence>
<evidence type="ECO:0000256" key="10">
    <source>
        <dbReference type="ARBA" id="ARBA00023235"/>
    </source>
</evidence>
<dbReference type="InterPro" id="IPR038726">
    <property type="entry name" value="PDDEXK_AddAB-type"/>
</dbReference>
<proteinExistence type="predicted"/>
<feature type="region of interest" description="Disordered" evidence="14">
    <location>
        <begin position="828"/>
        <end position="923"/>
    </location>
</feature>
<evidence type="ECO:0000256" key="12">
    <source>
        <dbReference type="ARBA" id="ARBA00034808"/>
    </source>
</evidence>
<keyword evidence="1" id="KW-0540">Nuclease</keyword>
<keyword evidence="2" id="KW-0547">Nucleotide-binding</keyword>
<dbReference type="InterPro" id="IPR011335">
    <property type="entry name" value="Restrct_endonuc-II-like"/>
</dbReference>
<evidence type="ECO:0000256" key="2">
    <source>
        <dbReference type="ARBA" id="ARBA00022741"/>
    </source>
</evidence>
<evidence type="ECO:0000259" key="16">
    <source>
        <dbReference type="PROSITE" id="PS51217"/>
    </source>
</evidence>